<dbReference type="EMBL" id="JADJZA010000001">
    <property type="protein sequence ID" value="MBK9295287.1"/>
    <property type="molecule type" value="Genomic_DNA"/>
</dbReference>
<keyword evidence="6" id="KW-0378">Hydrolase</keyword>
<organism evidence="6 7">
    <name type="scientific">Candidatus Neomicrothrix subdominans</name>
    <dbReference type="NCBI Taxonomy" id="2954438"/>
    <lineage>
        <taxon>Bacteria</taxon>
        <taxon>Bacillati</taxon>
        <taxon>Actinomycetota</taxon>
        <taxon>Acidimicrobiia</taxon>
        <taxon>Acidimicrobiales</taxon>
        <taxon>Microthrixaceae</taxon>
        <taxon>Candidatus Neomicrothrix</taxon>
    </lineage>
</organism>
<evidence type="ECO:0000256" key="3">
    <source>
        <dbReference type="ARBA" id="ARBA00013254"/>
    </source>
</evidence>
<evidence type="ECO:0000256" key="2">
    <source>
        <dbReference type="ARBA" id="ARBA00008645"/>
    </source>
</evidence>
<comment type="catalytic activity">
    <reaction evidence="1">
        <text>Hydrolyzes glycerol monoesters of long-chain fatty acids.</text>
        <dbReference type="EC" id="3.1.1.23"/>
    </reaction>
</comment>
<accession>A0A936TCR2</accession>
<dbReference type="SUPFAM" id="SSF53474">
    <property type="entry name" value="alpha/beta-Hydrolases"/>
    <property type="match status" value="1"/>
</dbReference>
<evidence type="ECO:0000313" key="6">
    <source>
        <dbReference type="EMBL" id="MBK9295287.1"/>
    </source>
</evidence>
<feature type="domain" description="Serine aminopeptidase S33" evidence="5">
    <location>
        <begin position="26"/>
        <end position="263"/>
    </location>
</feature>
<dbReference type="InterPro" id="IPR022742">
    <property type="entry name" value="Hydrolase_4"/>
</dbReference>
<dbReference type="GO" id="GO:0047372">
    <property type="term" value="F:monoacylglycerol lipase activity"/>
    <property type="evidence" value="ECO:0007669"/>
    <property type="project" value="UniProtKB-EC"/>
</dbReference>
<evidence type="ECO:0000313" key="7">
    <source>
        <dbReference type="Proteomes" id="UP000727993"/>
    </source>
</evidence>
<dbReference type="InterPro" id="IPR051044">
    <property type="entry name" value="MAG_DAG_Lipase"/>
</dbReference>
<proteinExistence type="inferred from homology"/>
<protein>
    <recommendedName>
        <fullName evidence="4">Monoacylglycerol lipase</fullName>
        <ecNumber evidence="3">3.1.1.23</ecNumber>
    </recommendedName>
</protein>
<dbReference type="Gene3D" id="3.40.50.1820">
    <property type="entry name" value="alpha/beta hydrolase"/>
    <property type="match status" value="1"/>
</dbReference>
<gene>
    <name evidence="6" type="ORF">IPN02_00095</name>
</gene>
<dbReference type="Pfam" id="PF12146">
    <property type="entry name" value="Hydrolase_4"/>
    <property type="match status" value="1"/>
</dbReference>
<dbReference type="AlphaFoldDB" id="A0A936TCR2"/>
<sequence>MNTETSTKPGTGGVTLHTIRWTPDATPRAEILLVHGYGEHSGRYEHVAQRLCDAGFAVTSLDHRGHGRTTGVERGTVDNFDLLVDDLASVVTDLSSGTSDGVPLFVYGHSMGGLATVRLAERGDERFAGLIITGPALQTAASVPKPVLAIANALGRIAPNLPTIELDGDAISRVPAVRADYDADPLNYRGKVTTGTARELSVAMKAAMEQAGRITVPVLIMHGSDDTLADPAGSVRFSSAVGSSDRTVSIWPGCYHELHNEPEADDVLTTIIDWIDARR</sequence>
<dbReference type="FunFam" id="3.40.50.1820:FF:000117">
    <property type="entry name" value="Monoglyceride lipase, putative"/>
    <property type="match status" value="1"/>
</dbReference>
<comment type="similarity">
    <text evidence="2">Belongs to the AB hydrolase superfamily.</text>
</comment>
<dbReference type="Proteomes" id="UP000727993">
    <property type="component" value="Unassembled WGS sequence"/>
</dbReference>
<dbReference type="InterPro" id="IPR029058">
    <property type="entry name" value="AB_hydrolase_fold"/>
</dbReference>
<evidence type="ECO:0000259" key="5">
    <source>
        <dbReference type="Pfam" id="PF12146"/>
    </source>
</evidence>
<evidence type="ECO:0000256" key="4">
    <source>
        <dbReference type="ARBA" id="ARBA00071261"/>
    </source>
</evidence>
<name>A0A936TCR2_9ACTN</name>
<evidence type="ECO:0000256" key="1">
    <source>
        <dbReference type="ARBA" id="ARBA00001613"/>
    </source>
</evidence>
<dbReference type="PANTHER" id="PTHR11614">
    <property type="entry name" value="PHOSPHOLIPASE-RELATED"/>
    <property type="match status" value="1"/>
</dbReference>
<dbReference type="EC" id="3.1.1.23" evidence="3"/>
<comment type="caution">
    <text evidence="6">The sequence shown here is derived from an EMBL/GenBank/DDBJ whole genome shotgun (WGS) entry which is preliminary data.</text>
</comment>
<reference evidence="6 7" key="1">
    <citation type="submission" date="2020-10" db="EMBL/GenBank/DDBJ databases">
        <title>Connecting structure to function with the recovery of over 1000 high-quality activated sludge metagenome-assembled genomes encoding full-length rRNA genes using long-read sequencing.</title>
        <authorList>
            <person name="Singleton C.M."/>
            <person name="Petriglieri F."/>
            <person name="Kristensen J.M."/>
            <person name="Kirkegaard R.H."/>
            <person name="Michaelsen T.Y."/>
            <person name="Andersen M.H."/>
            <person name="Karst S.M."/>
            <person name="Dueholm M.S."/>
            <person name="Nielsen P.H."/>
            <person name="Albertsen M."/>
        </authorList>
    </citation>
    <scope>NUCLEOTIDE SEQUENCE [LARGE SCALE GENOMIC DNA]</scope>
    <source>
        <strain evidence="6">Lyne_18-Q3-R50-59_MAXAC.006</strain>
    </source>
</reference>